<evidence type="ECO:0000256" key="1">
    <source>
        <dbReference type="SAM" id="Coils"/>
    </source>
</evidence>
<proteinExistence type="predicted"/>
<accession>A0A8H4A7V3</accession>
<dbReference type="Proteomes" id="UP000439903">
    <property type="component" value="Unassembled WGS sequence"/>
</dbReference>
<evidence type="ECO:0000313" key="2">
    <source>
        <dbReference type="EMBL" id="KAF0455832.1"/>
    </source>
</evidence>
<keyword evidence="1" id="KW-0175">Coiled coil</keyword>
<dbReference type="EMBL" id="WTPW01001108">
    <property type="protein sequence ID" value="KAF0455832.1"/>
    <property type="molecule type" value="Genomic_DNA"/>
</dbReference>
<comment type="caution">
    <text evidence="2">The sequence shown here is derived from an EMBL/GenBank/DDBJ whole genome shotgun (WGS) entry which is preliminary data.</text>
</comment>
<reference evidence="2 3" key="1">
    <citation type="journal article" date="2019" name="Environ. Microbiol.">
        <title>At the nexus of three kingdoms: the genome of the mycorrhizal fungus Gigaspora margarita provides insights into plant, endobacterial and fungal interactions.</title>
        <authorList>
            <person name="Venice F."/>
            <person name="Ghignone S."/>
            <person name="Salvioli di Fossalunga A."/>
            <person name="Amselem J."/>
            <person name="Novero M."/>
            <person name="Xianan X."/>
            <person name="Sedzielewska Toro K."/>
            <person name="Morin E."/>
            <person name="Lipzen A."/>
            <person name="Grigoriev I.V."/>
            <person name="Henrissat B."/>
            <person name="Martin F.M."/>
            <person name="Bonfante P."/>
        </authorList>
    </citation>
    <scope>NUCLEOTIDE SEQUENCE [LARGE SCALE GENOMIC DNA]</scope>
    <source>
        <strain evidence="2 3">BEG34</strain>
    </source>
</reference>
<dbReference type="AlphaFoldDB" id="A0A8H4A7V3"/>
<dbReference type="PANTHER" id="PTHR34714">
    <property type="entry name" value="EGF-LIKE DOMAIN-CONTAINING PROTEIN"/>
    <property type="match status" value="1"/>
</dbReference>
<evidence type="ECO:0000313" key="3">
    <source>
        <dbReference type="Proteomes" id="UP000439903"/>
    </source>
</evidence>
<name>A0A8H4A7V3_GIGMA</name>
<protein>
    <submittedName>
        <fullName evidence="2">Uncharacterized protein</fullName>
    </submittedName>
</protein>
<organism evidence="2 3">
    <name type="scientific">Gigaspora margarita</name>
    <dbReference type="NCBI Taxonomy" id="4874"/>
    <lineage>
        <taxon>Eukaryota</taxon>
        <taxon>Fungi</taxon>
        <taxon>Fungi incertae sedis</taxon>
        <taxon>Mucoromycota</taxon>
        <taxon>Glomeromycotina</taxon>
        <taxon>Glomeromycetes</taxon>
        <taxon>Diversisporales</taxon>
        <taxon>Gigasporaceae</taxon>
        <taxon>Gigaspora</taxon>
    </lineage>
</organism>
<feature type="coiled-coil region" evidence="1">
    <location>
        <begin position="555"/>
        <end position="589"/>
    </location>
</feature>
<keyword evidence="3" id="KW-1185">Reference proteome</keyword>
<dbReference type="PANTHER" id="PTHR34714:SF2">
    <property type="entry name" value="EGF-LIKE DOMAIN-CONTAINING PROTEIN"/>
    <property type="match status" value="1"/>
</dbReference>
<sequence length="818" mass="96402">MSKNFKLESNENIGSWKELYKGVLAHFNTRFEPETSPLQIELLTDVQIFENDLVVDLNELFKKPKNEINAQVIRIYADVVQLSDNLEIQMLGSHGIILIVARRFEIKQGCQISIKYKEENHFQLLIYTMEIPSELIIKNDDKDSLKFKINSPNIGGLISLHNGEFKDISNFSSKILQKKPFFKILRFSLQIAVALFYNNPNVTRSILTWIIKINELKDNEEKEFEMTKKLYFHALRMLEHLNTFIERKDSGFTFVPRLNMEDYKNHIYQLMGFAKGYENEYKDVLKQDNINKQKVEFLKNKLLDHNDKTKMHELLKEKENKRFELAHNLTNETENKLQEKKIYTASALEELKEGIEDWLKDRKLAAQKELFFAILDLSLSVGKVVIQPGSVHSVIDAIEKVSKSVQDVLENVNLENISKLVKITDNEDVKKELDLAKDINDKAKKIKEITNDLNSSQAMAVEIYKSVEGMSKDTESFDIKKISERLENEDQKGIMLHYKWELTKNSIDKLRELIKPLEQNIQGAEKYINSLADFINFVDAHIKAKIEAIKRSEELSRIQLQAETYKRIEKRLEQKIQIFESENKSQNEEIKLLLFEHLIDIKYCMTLFMEKYRSAYKYWTLFESNLELSVIEEFNETVIDEMLKDLENGLNKTPQLKTITIEFDEKKYIDEFKQNNFVKIDIPFEHKELNDYIRLRLHTFSVYLKGVGSKNELIRLYIGHSGIFDDRGNQDKSKPIRFKSDPEEKRFEYKVLKDYSDEFNINELYEISVNNEYYDLKYKNYYFAPTPFSQWKISLYPNSQLDLSSLKSICIDLKIYVL</sequence>
<gene>
    <name evidence="2" type="ORF">F8M41_001399</name>
</gene>
<dbReference type="OrthoDB" id="2381789at2759"/>